<dbReference type="EMBL" id="LAZR01017901">
    <property type="protein sequence ID" value="KKL98515.1"/>
    <property type="molecule type" value="Genomic_DNA"/>
</dbReference>
<feature type="non-terminal residue" evidence="1">
    <location>
        <position position="877"/>
    </location>
</feature>
<accession>A0A0F9IXX1</accession>
<organism evidence="1">
    <name type="scientific">marine sediment metagenome</name>
    <dbReference type="NCBI Taxonomy" id="412755"/>
    <lineage>
        <taxon>unclassified sequences</taxon>
        <taxon>metagenomes</taxon>
        <taxon>ecological metagenomes</taxon>
    </lineage>
</organism>
<proteinExistence type="predicted"/>
<name>A0A0F9IXX1_9ZZZZ</name>
<reference evidence="1" key="1">
    <citation type="journal article" date="2015" name="Nature">
        <title>Complex archaea that bridge the gap between prokaryotes and eukaryotes.</title>
        <authorList>
            <person name="Spang A."/>
            <person name="Saw J.H."/>
            <person name="Jorgensen S.L."/>
            <person name="Zaremba-Niedzwiedzka K."/>
            <person name="Martijn J."/>
            <person name="Lind A.E."/>
            <person name="van Eijk R."/>
            <person name="Schleper C."/>
            <person name="Guy L."/>
            <person name="Ettema T.J."/>
        </authorList>
    </citation>
    <scope>NUCLEOTIDE SEQUENCE</scope>
</reference>
<gene>
    <name evidence="1" type="ORF">LCGC14_1823650</name>
</gene>
<dbReference type="AlphaFoldDB" id="A0A0F9IXX1"/>
<evidence type="ECO:0000313" key="1">
    <source>
        <dbReference type="EMBL" id="KKL98515.1"/>
    </source>
</evidence>
<feature type="non-terminal residue" evidence="1">
    <location>
        <position position="1"/>
    </location>
</feature>
<dbReference type="SUPFAM" id="SSF89372">
    <property type="entry name" value="Fucose-specific lectin"/>
    <property type="match status" value="1"/>
</dbReference>
<comment type="caution">
    <text evidence="1">The sequence shown here is derived from an EMBL/GenBank/DDBJ whole genome shotgun (WGS) entry which is preliminary data.</text>
</comment>
<sequence length="877" mass="98268">HSRRYKDLGIVSTKIPQSTFLFWDDNSSKIYMVDANNNRILTMSDDKGSSWSTLDTVPAGFIIIAFYPDPANDRLYYAYYDNNDYKYGYIDLTDDSANPVATIAGNTIIGKDILFYSGAVHISFTVENGNVRVAYLTGLGPADLQDMGDPTARTYDSTQTVIVGTTFYFLWKWSNENVELWKYTPGTGAFVEMEDCGANTELPSKNQQAITYDGSNILSFILQDTGDSKYYLYTYAIGSDTLTKGAEYNIALMLDRNNAGTAPNELEKGFGITNEIVYEIKPRRGGVIQLQDISKIADANITAITDNFLMLTNGKMFEWTNVAIRMDSLFYDGGIVPIPKLGSFHVSSIYKDDWNVEDSFKYYDDNNVLEIWAKITKRYIDLLDKYHYDFDFYSNEMYRPTYEKTYTTDDTDAKQKDIIDNAFDFCYRSSSVVATTITYSYTYARRTSYLFDLARFLERQVGSIAPDGKVITEAYNGLTKAAQFYPGTYNFKDEAVGTEGTSIGFVDSATLFDGGVEIISDWQGHKKVLRLTDDVTGGEDPKFTHNITQATSGTREFWIGSNDVTTITRYSLLESGVGGNQVSIRFNADNLEYQDSAGVWQTITGVVDDTFYHIKVVWRADNTMDIYVNATKEVDNVGIRGNMTSGIDKFEMQISGDTTDLSYLDAYGDPDNDASYNVGDNVVAWSLNDGNQTVGLIDIPRLALDRGGYFKGSLGVTRATVRYKNNVTTTKPTIPASGKTATELLTGIIPLKEFRDSKLETSTEADQLATNLFDIFSSTIQFIGLRVEGEGFLPEGKTVQIENTGQILIPQTNFLILRYRRWPLQDVTNMVVSDNIIFPFEFTSFGDTTRLQVHGANLQSFANQNDIATLNSPIYQI</sequence>
<protein>
    <submittedName>
        <fullName evidence="1">Uncharacterized protein</fullName>
    </submittedName>
</protein>